<dbReference type="InterPro" id="IPR010095">
    <property type="entry name" value="Cas12f1-like_TNB"/>
</dbReference>
<dbReference type="OrthoDB" id="13651at2"/>
<proteinExistence type="predicted"/>
<dbReference type="EMBL" id="CP001229">
    <property type="protein sequence ID" value="ACN99819.1"/>
    <property type="molecule type" value="Genomic_DNA"/>
</dbReference>
<keyword evidence="4" id="KW-1185">Reference proteome</keyword>
<dbReference type="eggNOG" id="COG0675">
    <property type="taxonomic scope" value="Bacteria"/>
</dbReference>
<dbReference type="KEGG" id="saf:SULAZ_0314"/>
<dbReference type="AlphaFoldDB" id="C1DT72"/>
<feature type="domain" description="Cas12f1-like TNB" evidence="2">
    <location>
        <begin position="382"/>
        <end position="451"/>
    </location>
</feature>
<dbReference type="HOGENOM" id="CLU_501447_0_0_0"/>
<dbReference type="STRING" id="204536.SULAZ_0314"/>
<dbReference type="NCBIfam" id="NF040570">
    <property type="entry name" value="guided_TnpB"/>
    <property type="match status" value="1"/>
</dbReference>
<evidence type="ECO:0000256" key="1">
    <source>
        <dbReference type="ARBA" id="ARBA00023125"/>
    </source>
</evidence>
<protein>
    <submittedName>
        <fullName evidence="3">Putative transposase DNA-binding domain family</fullName>
    </submittedName>
</protein>
<evidence type="ECO:0000259" key="2">
    <source>
        <dbReference type="Pfam" id="PF07282"/>
    </source>
</evidence>
<dbReference type="NCBIfam" id="TIGR01766">
    <property type="entry name" value="IS200/IS605 family accessory protein TnpB-like domain"/>
    <property type="match status" value="1"/>
</dbReference>
<dbReference type="GO" id="GO:0003677">
    <property type="term" value="F:DNA binding"/>
    <property type="evidence" value="ECO:0007669"/>
    <property type="project" value="UniProtKB-KW"/>
</dbReference>
<sequence length="543" mass="63317">MVNKNLKITSGRDNVEFYLIVDGEEIPLKKQDIRNLITEFLKDVRLAYIKFLPNIELIQTGKYFTVNINSKRLTNENLSNSLTKLIPKNYIELEINGSKVKLDYKKDYVATSILYSVAKDITGNLKEGKTVVIKNLQYLARIKPDKNTPYDKAFSQVIKEFEIVENGKTVECVITFSAFKNASIKVKFKMNLRKKNFAVNNSYYQILNRIKNQEYKVAYIGIGYREKKGAFLLISYKFEKQPETSQEQEKVMGVDLGQVYLIYYSITNSHSRGDISLSYSWKDKIIGIWNRKKHLQKSLMEIRNLKKQGINDESIEKRYEKIVKELNSVREYEKNFMETLNKQIATKLIDIAVKEKVKTIVLEDLSLSNEEKNSLAFPKWNYYQLQSFIENKAQENGIQVKKINPAYTSQRCPSCGFIAFYKEMVRPKREKFTCPVCGFSSNADYVASLNIAEENIEEKIKARLISDIEKIEKVDKNNKVFTLFAIRNRIVKDLLKEFFNTNNGSSKKLLKRLEISNKEAYNTLIRDLKQFKVEYLDKRISNV</sequence>
<evidence type="ECO:0000313" key="3">
    <source>
        <dbReference type="EMBL" id="ACN99819.1"/>
    </source>
</evidence>
<name>C1DT72_SULAA</name>
<organism evidence="3 4">
    <name type="scientific">Sulfurihydrogenibium azorense (strain DSM 15241 / OCM 825 / Az-Fu1)</name>
    <dbReference type="NCBI Taxonomy" id="204536"/>
    <lineage>
        <taxon>Bacteria</taxon>
        <taxon>Pseudomonadati</taxon>
        <taxon>Aquificota</taxon>
        <taxon>Aquificia</taxon>
        <taxon>Aquificales</taxon>
        <taxon>Hydrogenothermaceae</taxon>
        <taxon>Sulfurihydrogenibium</taxon>
    </lineage>
</organism>
<dbReference type="Pfam" id="PF07282">
    <property type="entry name" value="Cas12f1-like_TNB"/>
    <property type="match status" value="1"/>
</dbReference>
<dbReference type="Proteomes" id="UP000001369">
    <property type="component" value="Chromosome"/>
</dbReference>
<gene>
    <name evidence="3" type="ordered locus">SULAZ_0314</name>
</gene>
<keyword evidence="1 3" id="KW-0238">DNA-binding</keyword>
<evidence type="ECO:0000313" key="4">
    <source>
        <dbReference type="Proteomes" id="UP000001369"/>
    </source>
</evidence>
<dbReference type="RefSeq" id="WP_012675125.1">
    <property type="nucleotide sequence ID" value="NC_012438.1"/>
</dbReference>
<accession>C1DT72</accession>
<reference evidence="3 4" key="1">
    <citation type="journal article" date="2009" name="J. Bacteriol.">
        <title>Complete and draft genome sequences of six members of the Aquificales.</title>
        <authorList>
            <person name="Reysenbach A.L."/>
            <person name="Hamamura N."/>
            <person name="Podar M."/>
            <person name="Griffiths E."/>
            <person name="Ferreira S."/>
            <person name="Hochstein R."/>
            <person name="Heidelberg J."/>
            <person name="Johnson J."/>
            <person name="Mead D."/>
            <person name="Pohorille A."/>
            <person name="Sarmiento M."/>
            <person name="Schweighofer K."/>
            <person name="Seshadri R."/>
            <person name="Voytek M.A."/>
        </authorList>
    </citation>
    <scope>NUCLEOTIDE SEQUENCE [LARGE SCALE GENOMIC DNA]</scope>
    <source>
        <strain evidence="4">Az-Fu1 / DSM 15241 / OCM 825</strain>
    </source>
</reference>